<dbReference type="SMART" id="SM00987">
    <property type="entry name" value="UreE_C"/>
    <property type="match status" value="1"/>
</dbReference>
<dbReference type="SUPFAM" id="SSF52141">
    <property type="entry name" value="Uracil-DNA glycosylase-like"/>
    <property type="match status" value="1"/>
</dbReference>
<gene>
    <name evidence="9" type="ORF">LCGC14_2291750</name>
</gene>
<evidence type="ECO:0000256" key="5">
    <source>
        <dbReference type="ARBA" id="ARBA00023004"/>
    </source>
</evidence>
<keyword evidence="5" id="KW-0408">Iron</keyword>
<feature type="domain" description="Uracil-DNA glycosylase-like" evidence="8">
    <location>
        <begin position="7"/>
        <end position="167"/>
    </location>
</feature>
<evidence type="ECO:0000256" key="3">
    <source>
        <dbReference type="ARBA" id="ARBA00022763"/>
    </source>
</evidence>
<evidence type="ECO:0000256" key="1">
    <source>
        <dbReference type="ARBA" id="ARBA00022485"/>
    </source>
</evidence>
<evidence type="ECO:0000259" key="8">
    <source>
        <dbReference type="SMART" id="SM00986"/>
    </source>
</evidence>
<dbReference type="AlphaFoldDB" id="A0A0F9CR28"/>
<dbReference type="GO" id="GO:0006281">
    <property type="term" value="P:DNA repair"/>
    <property type="evidence" value="ECO:0007669"/>
    <property type="project" value="UniProtKB-KW"/>
</dbReference>
<evidence type="ECO:0000256" key="6">
    <source>
        <dbReference type="ARBA" id="ARBA00023014"/>
    </source>
</evidence>
<keyword evidence="2" id="KW-0479">Metal-binding</keyword>
<keyword evidence="6" id="KW-0411">Iron-sulfur</keyword>
<protein>
    <recommendedName>
        <fullName evidence="8">Uracil-DNA glycosylase-like domain-containing protein</fullName>
    </recommendedName>
</protein>
<comment type="caution">
    <text evidence="9">The sequence shown here is derived from an EMBL/GenBank/DDBJ whole genome shotgun (WGS) entry which is preliminary data.</text>
</comment>
<feature type="non-terminal residue" evidence="9">
    <location>
        <position position="508"/>
    </location>
</feature>
<keyword evidence="7" id="KW-0234">DNA repair</keyword>
<proteinExistence type="predicted"/>
<dbReference type="PANTHER" id="PTHR33693:SF1">
    <property type="entry name" value="TYPE-4 URACIL-DNA GLYCOSYLASE"/>
    <property type="match status" value="1"/>
</dbReference>
<evidence type="ECO:0000256" key="7">
    <source>
        <dbReference type="ARBA" id="ARBA00023204"/>
    </source>
</evidence>
<reference evidence="9" key="1">
    <citation type="journal article" date="2015" name="Nature">
        <title>Complex archaea that bridge the gap between prokaryotes and eukaryotes.</title>
        <authorList>
            <person name="Spang A."/>
            <person name="Saw J.H."/>
            <person name="Jorgensen S.L."/>
            <person name="Zaremba-Niedzwiedzka K."/>
            <person name="Martijn J."/>
            <person name="Lind A.E."/>
            <person name="van Eijk R."/>
            <person name="Schleper C."/>
            <person name="Guy L."/>
            <person name="Ettema T.J."/>
        </authorList>
    </citation>
    <scope>NUCLEOTIDE SEQUENCE</scope>
</reference>
<name>A0A0F9CR28_9ZZZZ</name>
<dbReference type="InterPro" id="IPR051536">
    <property type="entry name" value="UDG_Type-4/5"/>
</dbReference>
<dbReference type="Gene3D" id="3.40.470.10">
    <property type="entry name" value="Uracil-DNA glycosylase-like domain"/>
    <property type="match status" value="1"/>
</dbReference>
<evidence type="ECO:0000256" key="2">
    <source>
        <dbReference type="ARBA" id="ARBA00022723"/>
    </source>
</evidence>
<keyword evidence="4" id="KW-0378">Hydrolase</keyword>
<dbReference type="EMBL" id="LAZR01032119">
    <property type="protein sequence ID" value="KKL51813.1"/>
    <property type="molecule type" value="Genomic_DNA"/>
</dbReference>
<dbReference type="GO" id="GO:0051539">
    <property type="term" value="F:4 iron, 4 sulfur cluster binding"/>
    <property type="evidence" value="ECO:0007669"/>
    <property type="project" value="UniProtKB-KW"/>
</dbReference>
<dbReference type="GO" id="GO:0046872">
    <property type="term" value="F:metal ion binding"/>
    <property type="evidence" value="ECO:0007669"/>
    <property type="project" value="UniProtKB-KW"/>
</dbReference>
<dbReference type="PANTHER" id="PTHR33693">
    <property type="entry name" value="TYPE-5 URACIL-DNA GLYCOSYLASE"/>
    <property type="match status" value="1"/>
</dbReference>
<sequence>MISHGHEINKPAKGGVLVVGRDWGWHEENEKQPFVGEAGQELDEVLPFGGFRREDVNITNVVQEHRPAYDEFKNHPESHVEEGRANLDKLVKRLKPKLIITLGNEAAYHFVEGWPTQGRGIYGAKGIEDRRGYFWETKYGWVLTLLHPAGALRKIVPGHELLCRDFGRARRWLRGKLPREEFPEVRTLQRTTRTLRQSKILAFDIETRFGHQVFACGFTGDDLQPYVAKYGRGFDLMADLLNGREGQKGVAHNGPYDVDLLDRAGFPTMLYTDDTQAAWGNALEPELAFRDEGEGKGRLTRKGLASLGSLCPTMNVPYWKAEYSRFKHPEWVSGYPRDDLFPEEQEERGELDKLYLMGGRDSYVTRRLWNWLWPQVVKQGVEPQYRLAFETNIRCITMTRRGWRVNEPLRVERMEALDKRAEEAKEIARDAALLYIEKHEIEDFRWVKQCWCCNGAGGRCWRCAGLGAMPGKKVEYGPFLAVNNLGEVDEYTAVELKELLPECETCAG</sequence>
<keyword evidence="3" id="KW-0227">DNA damage</keyword>
<dbReference type="SMART" id="SM00986">
    <property type="entry name" value="UDG"/>
    <property type="match status" value="1"/>
</dbReference>
<evidence type="ECO:0000256" key="4">
    <source>
        <dbReference type="ARBA" id="ARBA00022801"/>
    </source>
</evidence>
<keyword evidence="1" id="KW-0004">4Fe-4S</keyword>
<dbReference type="InterPro" id="IPR005122">
    <property type="entry name" value="Uracil-DNA_glycosylase-like"/>
</dbReference>
<dbReference type="GO" id="GO:0097506">
    <property type="term" value="F:deaminated base DNA N-glycosylase activity"/>
    <property type="evidence" value="ECO:0007669"/>
    <property type="project" value="UniProtKB-ARBA"/>
</dbReference>
<dbReference type="Pfam" id="PF03167">
    <property type="entry name" value="UDG"/>
    <property type="match status" value="1"/>
</dbReference>
<dbReference type="InterPro" id="IPR036895">
    <property type="entry name" value="Uracil-DNA_glycosylase-like_sf"/>
</dbReference>
<evidence type="ECO:0000313" key="9">
    <source>
        <dbReference type="EMBL" id="KKL51813.1"/>
    </source>
</evidence>
<accession>A0A0F9CR28</accession>
<organism evidence="9">
    <name type="scientific">marine sediment metagenome</name>
    <dbReference type="NCBI Taxonomy" id="412755"/>
    <lineage>
        <taxon>unclassified sequences</taxon>
        <taxon>metagenomes</taxon>
        <taxon>ecological metagenomes</taxon>
    </lineage>
</organism>